<evidence type="ECO:0000256" key="7">
    <source>
        <dbReference type="ARBA" id="ARBA00022840"/>
    </source>
</evidence>
<evidence type="ECO:0000313" key="10">
    <source>
        <dbReference type="EMBL" id="WEK48325.1"/>
    </source>
</evidence>
<keyword evidence="7" id="KW-0067">ATP-binding</keyword>
<dbReference type="InterPro" id="IPR036890">
    <property type="entry name" value="HATPase_C_sf"/>
</dbReference>
<dbReference type="PANTHER" id="PTHR41523:SF8">
    <property type="entry name" value="ETHYLENE RESPONSE SENSOR PROTEIN"/>
    <property type="match status" value="1"/>
</dbReference>
<dbReference type="EC" id="2.7.13.3" evidence="2"/>
<feature type="transmembrane region" description="Helical" evidence="8">
    <location>
        <begin position="193"/>
        <end position="213"/>
    </location>
</feature>
<evidence type="ECO:0000259" key="9">
    <source>
        <dbReference type="SMART" id="SM00911"/>
    </source>
</evidence>
<evidence type="ECO:0000256" key="1">
    <source>
        <dbReference type="ARBA" id="ARBA00000085"/>
    </source>
</evidence>
<dbReference type="GO" id="GO:0004673">
    <property type="term" value="F:protein histidine kinase activity"/>
    <property type="evidence" value="ECO:0007669"/>
    <property type="project" value="UniProtKB-EC"/>
</dbReference>
<dbReference type="EMBL" id="CP119316">
    <property type="protein sequence ID" value="WEK48325.1"/>
    <property type="molecule type" value="Genomic_DNA"/>
</dbReference>
<dbReference type="KEGG" id="acob:P0Y56_08540"/>
<dbReference type="PANTHER" id="PTHR41523">
    <property type="entry name" value="TWO-COMPONENT SYSTEM SENSOR PROTEIN"/>
    <property type="match status" value="1"/>
</dbReference>
<evidence type="ECO:0000313" key="11">
    <source>
        <dbReference type="Proteomes" id="UP001218362"/>
    </source>
</evidence>
<keyword evidence="8" id="KW-0472">Membrane</keyword>
<dbReference type="Gene3D" id="3.30.565.10">
    <property type="entry name" value="Histidine kinase-like ATPase, C-terminal domain"/>
    <property type="match status" value="1"/>
</dbReference>
<evidence type="ECO:0000256" key="4">
    <source>
        <dbReference type="ARBA" id="ARBA00022679"/>
    </source>
</evidence>
<proteinExistence type="predicted"/>
<dbReference type="Pfam" id="PF07536">
    <property type="entry name" value="HWE_HK"/>
    <property type="match status" value="1"/>
</dbReference>
<dbReference type="SMART" id="SM00911">
    <property type="entry name" value="HWE_HK"/>
    <property type="match status" value="1"/>
</dbReference>
<keyword evidence="4" id="KW-0808">Transferase</keyword>
<evidence type="ECO:0000256" key="2">
    <source>
        <dbReference type="ARBA" id="ARBA00012438"/>
    </source>
</evidence>
<evidence type="ECO:0000256" key="5">
    <source>
        <dbReference type="ARBA" id="ARBA00022741"/>
    </source>
</evidence>
<dbReference type="Pfam" id="PF05227">
    <property type="entry name" value="CHASE3"/>
    <property type="match status" value="1"/>
</dbReference>
<dbReference type="AlphaFoldDB" id="A0AAJ6BR92"/>
<evidence type="ECO:0000256" key="6">
    <source>
        <dbReference type="ARBA" id="ARBA00022777"/>
    </source>
</evidence>
<name>A0AAJ6BR92_9SPHN</name>
<evidence type="ECO:0000256" key="8">
    <source>
        <dbReference type="SAM" id="Phobius"/>
    </source>
</evidence>
<dbReference type="InterPro" id="IPR007891">
    <property type="entry name" value="CHASE3"/>
</dbReference>
<accession>A0AAJ6BR92</accession>
<comment type="catalytic activity">
    <reaction evidence="1">
        <text>ATP + protein L-histidine = ADP + protein N-phospho-L-histidine.</text>
        <dbReference type="EC" id="2.7.13.3"/>
    </reaction>
</comment>
<reference evidence="10" key="1">
    <citation type="submission" date="2023-03" db="EMBL/GenBank/DDBJ databases">
        <title>Andean soil-derived lignocellulolytic bacterial consortium as a source of novel taxa and putative plastic-active enzymes.</title>
        <authorList>
            <person name="Diaz-Garcia L."/>
            <person name="Chuvochina M."/>
            <person name="Feuerriegel G."/>
            <person name="Bunk B."/>
            <person name="Sproer C."/>
            <person name="Streit W.R."/>
            <person name="Rodriguez L.M."/>
            <person name="Overmann J."/>
            <person name="Jimenez D.J."/>
        </authorList>
    </citation>
    <scope>NUCLEOTIDE SEQUENCE</scope>
    <source>
        <strain evidence="10">MAG 26</strain>
    </source>
</reference>
<dbReference type="GO" id="GO:0005524">
    <property type="term" value="F:ATP binding"/>
    <property type="evidence" value="ECO:0007669"/>
    <property type="project" value="UniProtKB-KW"/>
</dbReference>
<sequence length="436" mass="46431">MQDQSSRGPRPFLRIRSRAPVLIAIGATLLALTLAIGQTIVSQREARAVGRASSDALLTLHEVLEATLDAETGQRGYLLTRKDAYLQPYADARRRLDISLGRLRIALRANPTPGDDRSMARLAGLIGHKVAELDRTIALTRTGHVSEAIAVVDQDIGKRQMDAIRHEAGLLMDQKSRGRAVAIARITRLESSLIPLIAVLGAITLGLILLALATERKRAATAAEAAQADALRAANERAGLLARELNHRVKNLFSVILSIVSLSARGNAPRDVMVEDIGARIRALALAHAATQGGDGDEAIDLHSTVSATLQPYALSGTERVSIEGPHVEVPARMVTPLGLIVHELATNAAKYGGFSAEGGTVSVSWELIEDAAGRAAVRLRWEERGGPPPRLAEDGAGPSGFGTRMIALAVSQLDGELDRRWPATGAIAQFEFPVS</sequence>
<dbReference type="InterPro" id="IPR011102">
    <property type="entry name" value="Sig_transdc_His_kinase_HWE"/>
</dbReference>
<keyword evidence="5" id="KW-0547">Nucleotide-binding</keyword>
<protein>
    <recommendedName>
        <fullName evidence="2">histidine kinase</fullName>
        <ecNumber evidence="2">2.7.13.3</ecNumber>
    </recommendedName>
</protein>
<dbReference type="Proteomes" id="UP001218362">
    <property type="component" value="Chromosome"/>
</dbReference>
<gene>
    <name evidence="10" type="ORF">P0Y56_08540</name>
</gene>
<keyword evidence="3" id="KW-0597">Phosphoprotein</keyword>
<keyword evidence="8" id="KW-0812">Transmembrane</keyword>
<dbReference type="CDD" id="cd19410">
    <property type="entry name" value="HK9-like_sensor"/>
    <property type="match status" value="1"/>
</dbReference>
<keyword evidence="6" id="KW-0418">Kinase</keyword>
<organism evidence="10 11">
    <name type="scientific">Candidatus Andeanibacterium colombiense</name>
    <dbReference type="NCBI Taxonomy" id="3121345"/>
    <lineage>
        <taxon>Bacteria</taxon>
        <taxon>Pseudomonadati</taxon>
        <taxon>Pseudomonadota</taxon>
        <taxon>Alphaproteobacteria</taxon>
        <taxon>Sphingomonadales</taxon>
        <taxon>Sphingomonadaceae</taxon>
        <taxon>Candidatus Andeanibacterium</taxon>
    </lineage>
</organism>
<evidence type="ECO:0000256" key="3">
    <source>
        <dbReference type="ARBA" id="ARBA00022553"/>
    </source>
</evidence>
<feature type="domain" description="Signal transduction histidine kinase HWE region" evidence="9">
    <location>
        <begin position="244"/>
        <end position="327"/>
    </location>
</feature>
<keyword evidence="8" id="KW-1133">Transmembrane helix</keyword>